<dbReference type="PANTHER" id="PTHR13586:SF0">
    <property type="entry name" value="TRAILER HITCH, ISOFORM H"/>
    <property type="match status" value="1"/>
</dbReference>
<organism evidence="7 8">
    <name type="scientific">Babesia gibsoni</name>
    <dbReference type="NCBI Taxonomy" id="33632"/>
    <lineage>
        <taxon>Eukaryota</taxon>
        <taxon>Sar</taxon>
        <taxon>Alveolata</taxon>
        <taxon>Apicomplexa</taxon>
        <taxon>Aconoidasida</taxon>
        <taxon>Piroplasmida</taxon>
        <taxon>Babesiidae</taxon>
        <taxon>Babesia</taxon>
    </lineage>
</organism>
<evidence type="ECO:0000259" key="5">
    <source>
        <dbReference type="PROSITE" id="PS51536"/>
    </source>
</evidence>
<evidence type="ECO:0000313" key="7">
    <source>
        <dbReference type="EMBL" id="KAK1444569.1"/>
    </source>
</evidence>
<reference evidence="7" key="1">
    <citation type="submission" date="2023-08" db="EMBL/GenBank/DDBJ databases">
        <title>Draft sequence of the Babesia gibsoni genome.</title>
        <authorList>
            <person name="Yamagishi J.Y."/>
            <person name="Xuan X.X."/>
        </authorList>
    </citation>
    <scope>NUCLEOTIDE SEQUENCE</scope>
    <source>
        <strain evidence="7">Azabu</strain>
    </source>
</reference>
<feature type="domain" description="TFG box profile" evidence="5">
    <location>
        <begin position="369"/>
        <end position="389"/>
    </location>
</feature>
<accession>A0AAD8UVW5</accession>
<evidence type="ECO:0000256" key="3">
    <source>
        <dbReference type="SAM" id="MobiDB-lite"/>
    </source>
</evidence>
<dbReference type="PROSITE" id="PS52002">
    <property type="entry name" value="SM"/>
    <property type="match status" value="1"/>
</dbReference>
<comment type="caution">
    <text evidence="7">The sequence shown here is derived from an EMBL/GenBank/DDBJ whole genome shotgun (WGS) entry which is preliminary data.</text>
</comment>
<dbReference type="PROSITE" id="PS51513">
    <property type="entry name" value="FFD"/>
    <property type="match status" value="1"/>
</dbReference>
<dbReference type="AlphaFoldDB" id="A0AAD8UVW5"/>
<dbReference type="Proteomes" id="UP001230268">
    <property type="component" value="Unassembled WGS sequence"/>
</dbReference>
<dbReference type="GO" id="GO:0003723">
    <property type="term" value="F:RNA binding"/>
    <property type="evidence" value="ECO:0007669"/>
    <property type="project" value="InterPro"/>
</dbReference>
<feature type="compositionally biased region" description="Polar residues" evidence="3">
    <location>
        <begin position="411"/>
        <end position="420"/>
    </location>
</feature>
<keyword evidence="8" id="KW-1185">Reference proteome</keyword>
<feature type="domain" description="FFD box profile" evidence="4">
    <location>
        <begin position="347"/>
        <end position="363"/>
    </location>
</feature>
<sequence>MSIESFIGSKMSIITHEELRYEGRLFNLNTEDSSIVLENVRCMGTEMRGKNGEVPPSNTVHDYMVFKADDIKDISVSEVQQVEPPPVTPYGYQGMGSAYGAVTMDPASSRSMGSQNIAASERSNYAMGGHMGMQPIMNNPFGTMDGNGIGISPYSQDAQSYFRGMPPQHSSLHMNRMMPPQMPDSRANGGMFDMFAENTRKSQIGARNDAAKFGLEDFEFAADPFAETNTFDRDTKKPGAPMYDRPPDFVFKDHTKVANAVPGVPQMGATYGNQRQQMHSKPTDPRASAPVKQTGNISQDKLDKSRKKKEQQGKTTEAKPSVSTAAEHKPQAAAKVDKKPEQHVILPVYNKKSSFFDNLSQETDKHRTSLREERMKQREMNMDTFGEVAVRHGNPSWAARRSKGDKKQNGRKQGTQQGRNSKGAEGQGKVNGKNEKKEDEVKETVAPPA</sequence>
<dbReference type="EMBL" id="JAVEPI010000001">
    <property type="protein sequence ID" value="KAK1444569.1"/>
    <property type="molecule type" value="Genomic_DNA"/>
</dbReference>
<dbReference type="Pfam" id="PF12701">
    <property type="entry name" value="LSM14"/>
    <property type="match status" value="1"/>
</dbReference>
<feature type="compositionally biased region" description="Polar residues" evidence="3">
    <location>
        <begin position="271"/>
        <end position="280"/>
    </location>
</feature>
<gene>
    <name evidence="7" type="ORF">BgAZ_104750</name>
</gene>
<dbReference type="SMART" id="SM01271">
    <property type="entry name" value="LSM14"/>
    <property type="match status" value="1"/>
</dbReference>
<feature type="short sequence motif" description="TFG box" evidence="2">
    <location>
        <begin position="369"/>
        <end position="389"/>
    </location>
</feature>
<evidence type="ECO:0000256" key="2">
    <source>
        <dbReference type="PROSITE-ProRule" id="PRU00869"/>
    </source>
</evidence>
<protein>
    <submittedName>
        <fullName evidence="7">SCD6 related domain containing protein</fullName>
    </submittedName>
</protein>
<name>A0AAD8UVW5_BABGI</name>
<dbReference type="PROSITE" id="PS51536">
    <property type="entry name" value="TFG"/>
    <property type="match status" value="1"/>
</dbReference>
<feature type="compositionally biased region" description="Basic and acidic residues" evidence="3">
    <location>
        <begin position="326"/>
        <end position="342"/>
    </location>
</feature>
<evidence type="ECO:0000256" key="1">
    <source>
        <dbReference type="PROSITE-ProRule" id="PRU00846"/>
    </source>
</evidence>
<dbReference type="InterPro" id="IPR047575">
    <property type="entry name" value="Sm"/>
</dbReference>
<dbReference type="SUPFAM" id="SSF50182">
    <property type="entry name" value="Sm-like ribonucleoproteins"/>
    <property type="match status" value="1"/>
</dbReference>
<feature type="region of interest" description="Disordered" evidence="3">
    <location>
        <begin position="388"/>
        <end position="449"/>
    </location>
</feature>
<proteinExistence type="predicted"/>
<dbReference type="PANTHER" id="PTHR13586">
    <property type="entry name" value="SCD6 PROTEIN-RELATED"/>
    <property type="match status" value="1"/>
</dbReference>
<dbReference type="CDD" id="cd01736">
    <property type="entry name" value="LSm14_N"/>
    <property type="match status" value="1"/>
</dbReference>
<evidence type="ECO:0000313" key="8">
    <source>
        <dbReference type="Proteomes" id="UP001230268"/>
    </source>
</evidence>
<dbReference type="InterPro" id="IPR025609">
    <property type="entry name" value="Lsm14-like_N"/>
</dbReference>
<dbReference type="InterPro" id="IPR010920">
    <property type="entry name" value="LSM_dom_sf"/>
</dbReference>
<evidence type="ECO:0000259" key="6">
    <source>
        <dbReference type="PROSITE" id="PS52002"/>
    </source>
</evidence>
<dbReference type="InterPro" id="IPR025761">
    <property type="entry name" value="FFD_box"/>
</dbReference>
<feature type="short sequence motif" description="FFD box" evidence="1">
    <location>
        <begin position="347"/>
        <end position="363"/>
    </location>
</feature>
<feature type="compositionally biased region" description="Basic and acidic residues" evidence="3">
    <location>
        <begin position="432"/>
        <end position="443"/>
    </location>
</feature>
<feature type="domain" description="Sm" evidence="6">
    <location>
        <begin position="1"/>
        <end position="80"/>
    </location>
</feature>
<dbReference type="Gene3D" id="2.30.30.100">
    <property type="match status" value="1"/>
</dbReference>
<feature type="region of interest" description="Disordered" evidence="3">
    <location>
        <begin position="262"/>
        <end position="342"/>
    </location>
</feature>
<evidence type="ECO:0000259" key="4">
    <source>
        <dbReference type="PROSITE" id="PS51513"/>
    </source>
</evidence>
<dbReference type="InterPro" id="IPR025768">
    <property type="entry name" value="TFG_box"/>
</dbReference>